<dbReference type="Proteomes" id="UP000001940">
    <property type="component" value="Chromosome X"/>
</dbReference>
<evidence type="ECO:0000313" key="6">
    <source>
        <dbReference type="Proteomes" id="UP000001940"/>
    </source>
</evidence>
<dbReference type="InterPro" id="IPR001356">
    <property type="entry name" value="HD"/>
</dbReference>
<keyword evidence="2 3" id="KW-0539">Nucleus</keyword>
<dbReference type="SUPFAM" id="SSF46689">
    <property type="entry name" value="Homeodomain-like"/>
    <property type="match status" value="1"/>
</dbReference>
<protein>
    <submittedName>
        <fullName evidence="5">Homeobox domain-containing protein</fullName>
    </submittedName>
</protein>
<dbReference type="Bgee" id="WBGene00010995">
    <property type="expression patterns" value="Expressed in pharyngeal muscle cell (C elegans)"/>
</dbReference>
<comment type="subcellular location">
    <subcellularLocation>
        <location evidence="1 2 3">Nucleus</location>
    </subcellularLocation>
</comment>
<evidence type="ECO:0000256" key="1">
    <source>
        <dbReference type="ARBA" id="ARBA00004123"/>
    </source>
</evidence>
<sequence length="164" mass="18376">MEKSKKTRQNFKIAELGLLKESFEKDSHPGTSEMNRLAGLLNRNEAQINRWFKAMRVKVKKASLKVSSQAQYRLENMKLLSNVPETFNVAGPSNSKMVLLEAYMNTVRQTSSVVGQSSSEMHTTPIVPIIQANNDLLTVKPQAPPNQSIGRKSFIPFTIDNILS</sequence>
<evidence type="ECO:0000256" key="2">
    <source>
        <dbReference type="PROSITE-ProRule" id="PRU00108"/>
    </source>
</evidence>
<feature type="domain" description="Homeobox" evidence="4">
    <location>
        <begin position="2"/>
        <end position="62"/>
    </location>
</feature>
<dbReference type="SMART" id="SM00389">
    <property type="entry name" value="HOX"/>
    <property type="match status" value="1"/>
</dbReference>
<proteinExistence type="predicted"/>
<dbReference type="GO" id="GO:0003677">
    <property type="term" value="F:DNA binding"/>
    <property type="evidence" value="ECO:0007669"/>
    <property type="project" value="UniProtKB-UniRule"/>
</dbReference>
<evidence type="ECO:0000259" key="4">
    <source>
        <dbReference type="PROSITE" id="PS50071"/>
    </source>
</evidence>
<dbReference type="PROSITE" id="PS50071">
    <property type="entry name" value="HOMEOBOX_2"/>
    <property type="match status" value="1"/>
</dbReference>
<dbReference type="InterPro" id="IPR009057">
    <property type="entry name" value="Homeodomain-like_sf"/>
</dbReference>
<dbReference type="ExpressionAtlas" id="A0A1X7RBN4">
    <property type="expression patterns" value="baseline"/>
</dbReference>
<dbReference type="CTD" id="3565071"/>
<gene>
    <name evidence="5 7" type="primary">ceh-90</name>
    <name evidence="5" type="ORF">CELE_R03E1.4</name>
    <name evidence="7" type="ORF">R03E1.4</name>
</gene>
<keyword evidence="2 3" id="KW-0238">DNA-binding</keyword>
<evidence type="ECO:0000313" key="5">
    <source>
        <dbReference type="EMBL" id="SMQ44707.1"/>
    </source>
</evidence>
<dbReference type="Pfam" id="PF00046">
    <property type="entry name" value="Homeodomain"/>
    <property type="match status" value="1"/>
</dbReference>
<organism evidence="5 6">
    <name type="scientific">Caenorhabditis elegans</name>
    <dbReference type="NCBI Taxonomy" id="6239"/>
    <lineage>
        <taxon>Eukaryota</taxon>
        <taxon>Metazoa</taxon>
        <taxon>Ecdysozoa</taxon>
        <taxon>Nematoda</taxon>
        <taxon>Chromadorea</taxon>
        <taxon>Rhabditida</taxon>
        <taxon>Rhabditina</taxon>
        <taxon>Rhabditomorpha</taxon>
        <taxon>Rhabditoidea</taxon>
        <taxon>Rhabditidae</taxon>
        <taxon>Peloderinae</taxon>
        <taxon>Caenorhabditis</taxon>
    </lineage>
</organism>
<dbReference type="CDD" id="cd00086">
    <property type="entry name" value="homeodomain"/>
    <property type="match status" value="1"/>
</dbReference>
<dbReference type="AGR" id="WB:WBGene00010995"/>
<evidence type="ECO:0000313" key="7">
    <source>
        <dbReference type="WormBase" id="R03E1.4b"/>
    </source>
</evidence>
<dbReference type="GeneID" id="3565071"/>
<dbReference type="SMR" id="A0A1X7RBN4"/>
<dbReference type="RefSeq" id="NP_001338855.1">
    <property type="nucleotide sequence ID" value="NM_001351893.1"/>
</dbReference>
<evidence type="ECO:0000256" key="3">
    <source>
        <dbReference type="RuleBase" id="RU000682"/>
    </source>
</evidence>
<dbReference type="Gene3D" id="1.10.10.60">
    <property type="entry name" value="Homeodomain-like"/>
    <property type="match status" value="1"/>
</dbReference>
<name>A0A1X7RBN4_CAEEL</name>
<dbReference type="EMBL" id="BX284606">
    <property type="protein sequence ID" value="SMQ44707.1"/>
    <property type="molecule type" value="Genomic_DNA"/>
</dbReference>
<accession>A0A1X7RBN4</accession>
<feature type="DNA-binding region" description="Homeobox" evidence="2">
    <location>
        <begin position="4"/>
        <end position="63"/>
    </location>
</feature>
<dbReference type="GO" id="GO:0005634">
    <property type="term" value="C:nucleus"/>
    <property type="evidence" value="ECO:0007669"/>
    <property type="project" value="UniProtKB-SubCell"/>
</dbReference>
<keyword evidence="2 3" id="KW-0371">Homeobox</keyword>
<dbReference type="WormBase" id="R03E1.4b">
    <property type="protein sequence ID" value="CE51996"/>
    <property type="gene ID" value="WBGene00010995"/>
    <property type="gene designation" value="ceh-90"/>
</dbReference>
<reference evidence="5 6" key="1">
    <citation type="journal article" date="1998" name="Science">
        <title>Genome sequence of the nematode C. elegans: a platform for investigating biology.</title>
        <authorList>
            <consortium name="The C. elegans sequencing consortium"/>
            <person name="Sulson J.E."/>
            <person name="Waterston R."/>
        </authorList>
    </citation>
    <scope>NUCLEOTIDE SEQUENCE [LARGE SCALE GENOMIC DNA]</scope>
    <source>
        <strain evidence="5 6">Bristol N2</strain>
    </source>
</reference>
<dbReference type="AlphaFoldDB" id="A0A1X7RBN4"/>
<keyword evidence="6" id="KW-1185">Reference proteome</keyword>